<evidence type="ECO:0000256" key="3">
    <source>
        <dbReference type="ARBA" id="ARBA00022989"/>
    </source>
</evidence>
<sequence length="247" mass="28166">MATKRSKSSCCEYEFTDSLCRLGEVLLAFSSGVLTMVTFGTPYWMVREPQTSNDADEVSYHLGLWQNCTVLDTKVCTGLPLRGDSVPTYLMITRVFMSAALAAGLISWLICVLALMQHKSLWLFLSAIAYTVQGTTYMYLGQVELRYVQIWERKYHDQWFSLMLGLSSFTRAYHDTKDAHASWSYTLGWVSFLFSLVCATYFILIAVWRMRRPRAAKVIQSSQQSSYTPLAQFEESSDSSSENDEKL</sequence>
<feature type="transmembrane region" description="Helical" evidence="6">
    <location>
        <begin position="25"/>
        <end position="45"/>
    </location>
</feature>
<evidence type="ECO:0000256" key="2">
    <source>
        <dbReference type="ARBA" id="ARBA00022692"/>
    </source>
</evidence>
<accession>A0AA35QUM4</accession>
<feature type="transmembrane region" description="Helical" evidence="6">
    <location>
        <begin position="95"/>
        <end position="115"/>
    </location>
</feature>
<evidence type="ECO:0000313" key="7">
    <source>
        <dbReference type="EMBL" id="CAI7992694.1"/>
    </source>
</evidence>
<keyword evidence="3 6" id="KW-1133">Transmembrane helix</keyword>
<proteinExistence type="predicted"/>
<dbReference type="InterPro" id="IPR050579">
    <property type="entry name" value="PMP-22/EMP/MP20-like"/>
</dbReference>
<keyword evidence="4 6" id="KW-0472">Membrane</keyword>
<dbReference type="InterPro" id="IPR004031">
    <property type="entry name" value="PMP22/EMP/MP20/Claudin"/>
</dbReference>
<comment type="subcellular location">
    <subcellularLocation>
        <location evidence="1">Membrane</location>
        <topology evidence="1">Multi-pass membrane protein</topology>
    </subcellularLocation>
</comment>
<protein>
    <submittedName>
        <fullName evidence="7">Uncharacterized protein</fullName>
    </submittedName>
</protein>
<dbReference type="PANTHER" id="PTHR10671">
    <property type="entry name" value="EPITHELIAL MEMBRANE PROTEIN-RELATED"/>
    <property type="match status" value="1"/>
</dbReference>
<dbReference type="GO" id="GO:0005886">
    <property type="term" value="C:plasma membrane"/>
    <property type="evidence" value="ECO:0007669"/>
    <property type="project" value="TreeGrafter"/>
</dbReference>
<keyword evidence="2 6" id="KW-0812">Transmembrane</keyword>
<dbReference type="AlphaFoldDB" id="A0AA35QUM4"/>
<dbReference type="PANTHER" id="PTHR10671:SF108">
    <property type="entry name" value="CLAUDIN FAMILY PROTEIN-RELATED"/>
    <property type="match status" value="1"/>
</dbReference>
<dbReference type="Pfam" id="PF00822">
    <property type="entry name" value="PMP22_Claudin"/>
    <property type="match status" value="1"/>
</dbReference>
<feature type="transmembrane region" description="Helical" evidence="6">
    <location>
        <begin position="187"/>
        <end position="208"/>
    </location>
</feature>
<evidence type="ECO:0000256" key="6">
    <source>
        <dbReference type="SAM" id="Phobius"/>
    </source>
</evidence>
<name>A0AA35QUM4_GEOBA</name>
<comment type="caution">
    <text evidence="7">The sequence shown here is derived from an EMBL/GenBank/DDBJ whole genome shotgun (WGS) entry which is preliminary data.</text>
</comment>
<organism evidence="7 8">
    <name type="scientific">Geodia barretti</name>
    <name type="common">Barrett's horny sponge</name>
    <dbReference type="NCBI Taxonomy" id="519541"/>
    <lineage>
        <taxon>Eukaryota</taxon>
        <taxon>Metazoa</taxon>
        <taxon>Porifera</taxon>
        <taxon>Demospongiae</taxon>
        <taxon>Heteroscleromorpha</taxon>
        <taxon>Tetractinellida</taxon>
        <taxon>Astrophorina</taxon>
        <taxon>Geodiidae</taxon>
        <taxon>Geodia</taxon>
    </lineage>
</organism>
<keyword evidence="8" id="KW-1185">Reference proteome</keyword>
<evidence type="ECO:0000313" key="8">
    <source>
        <dbReference type="Proteomes" id="UP001174909"/>
    </source>
</evidence>
<gene>
    <name evidence="7" type="ORF">GBAR_LOCUS1072</name>
</gene>
<evidence type="ECO:0000256" key="4">
    <source>
        <dbReference type="ARBA" id="ARBA00023136"/>
    </source>
</evidence>
<reference evidence="7" key="1">
    <citation type="submission" date="2023-03" db="EMBL/GenBank/DDBJ databases">
        <authorList>
            <person name="Steffen K."/>
            <person name="Cardenas P."/>
        </authorList>
    </citation>
    <scope>NUCLEOTIDE SEQUENCE</scope>
</reference>
<dbReference type="EMBL" id="CASHTH010000155">
    <property type="protein sequence ID" value="CAI7992694.1"/>
    <property type="molecule type" value="Genomic_DNA"/>
</dbReference>
<feature type="transmembrane region" description="Helical" evidence="6">
    <location>
        <begin position="122"/>
        <end position="140"/>
    </location>
</feature>
<evidence type="ECO:0000256" key="5">
    <source>
        <dbReference type="SAM" id="MobiDB-lite"/>
    </source>
</evidence>
<dbReference type="Proteomes" id="UP001174909">
    <property type="component" value="Unassembled WGS sequence"/>
</dbReference>
<feature type="region of interest" description="Disordered" evidence="5">
    <location>
        <begin position="221"/>
        <end position="247"/>
    </location>
</feature>
<evidence type="ECO:0000256" key="1">
    <source>
        <dbReference type="ARBA" id="ARBA00004141"/>
    </source>
</evidence>
<dbReference type="Gene3D" id="1.20.140.150">
    <property type="match status" value="1"/>
</dbReference>